<reference evidence="2" key="1">
    <citation type="submission" date="2018-12" db="EMBL/GenBank/DDBJ databases">
        <title>Complete genome sequence of Paenibacillus sp. MBLB1234.</title>
        <authorList>
            <person name="Nam Y.-D."/>
            <person name="Kang J."/>
            <person name="Chung W.-H."/>
            <person name="Park Y.S."/>
        </authorList>
    </citation>
    <scope>NUCLEOTIDE SEQUENCE [LARGE SCALE GENOMIC DNA]</scope>
    <source>
        <strain evidence="2">MBLB1234</strain>
    </source>
</reference>
<accession>A0A3Q9I951</accession>
<sequence length="69" mass="7598">MATTRLMPRHIDAGRSILATIAESIDYGKNPNKTRDGKLISFHECGTSTVAVEFTLIRSNGLRGRFCSN</sequence>
<proteinExistence type="predicted"/>
<evidence type="ECO:0000313" key="1">
    <source>
        <dbReference type="EMBL" id="AZS15510.1"/>
    </source>
</evidence>
<dbReference type="RefSeq" id="WP_126999214.1">
    <property type="nucleotide sequence ID" value="NZ_CP034346.1"/>
</dbReference>
<dbReference type="OrthoDB" id="9763513at2"/>
<dbReference type="Proteomes" id="UP000270678">
    <property type="component" value="Chromosome"/>
</dbReference>
<protein>
    <submittedName>
        <fullName evidence="1">Relaxase</fullName>
    </submittedName>
</protein>
<name>A0A3Q9I951_9BACL</name>
<dbReference type="KEGG" id="plut:EI981_14320"/>
<keyword evidence="2" id="KW-1185">Reference proteome</keyword>
<dbReference type="EMBL" id="CP034346">
    <property type="protein sequence ID" value="AZS15510.1"/>
    <property type="molecule type" value="Genomic_DNA"/>
</dbReference>
<organism evidence="1 2">
    <name type="scientific">Paenibacillus lutimineralis</name>
    <dbReference type="NCBI Taxonomy" id="2707005"/>
    <lineage>
        <taxon>Bacteria</taxon>
        <taxon>Bacillati</taxon>
        <taxon>Bacillota</taxon>
        <taxon>Bacilli</taxon>
        <taxon>Bacillales</taxon>
        <taxon>Paenibacillaceae</taxon>
        <taxon>Paenibacillus</taxon>
    </lineage>
</organism>
<gene>
    <name evidence="1" type="ORF">EI981_14320</name>
</gene>
<dbReference type="AlphaFoldDB" id="A0A3Q9I951"/>
<evidence type="ECO:0000313" key="2">
    <source>
        <dbReference type="Proteomes" id="UP000270678"/>
    </source>
</evidence>